<keyword evidence="14" id="KW-0031">Aminopeptidase</keyword>
<feature type="domain" description="Aminopeptidase N-like N-terminal" evidence="13">
    <location>
        <begin position="48"/>
        <end position="209"/>
    </location>
</feature>
<keyword evidence="10" id="KW-0482">Metalloprotease</keyword>
<dbReference type="AlphaFoldDB" id="A0A1M5BWN3"/>
<dbReference type="RefSeq" id="WP_073401593.1">
    <property type="nucleotide sequence ID" value="NZ_FQTV01000009.1"/>
</dbReference>
<evidence type="ECO:0000313" key="15">
    <source>
        <dbReference type="Proteomes" id="UP000184509"/>
    </source>
</evidence>
<comment type="catalytic activity">
    <reaction evidence="1">
        <text>Release of an N-terminal amino acid, Xaa-|-Yaa- from a peptide, amide or arylamide. Xaa is preferably Ala, but may be most amino acids including Pro (slow action). When a terminal hydrophobic residue is followed by a prolyl residue, the two may be released as an intact Xaa-Pro dipeptide.</text>
        <dbReference type="EC" id="3.4.11.2"/>
    </reaction>
</comment>
<dbReference type="GO" id="GO:0043171">
    <property type="term" value="P:peptide catabolic process"/>
    <property type="evidence" value="ECO:0007669"/>
    <property type="project" value="TreeGrafter"/>
</dbReference>
<evidence type="ECO:0000256" key="5">
    <source>
        <dbReference type="ARBA" id="ARBA00015611"/>
    </source>
</evidence>
<dbReference type="SUPFAM" id="SSF55486">
    <property type="entry name" value="Metalloproteases ('zincins'), catalytic domain"/>
    <property type="match status" value="1"/>
</dbReference>
<feature type="domain" description="Peptidase M1 membrane alanine aminopeptidase" evidence="12">
    <location>
        <begin position="252"/>
        <end position="463"/>
    </location>
</feature>
<dbReference type="EC" id="3.4.11.2" evidence="4"/>
<dbReference type="GO" id="GO:0070006">
    <property type="term" value="F:metalloaminopeptidase activity"/>
    <property type="evidence" value="ECO:0007669"/>
    <property type="project" value="TreeGrafter"/>
</dbReference>
<evidence type="ECO:0000256" key="8">
    <source>
        <dbReference type="ARBA" id="ARBA00022801"/>
    </source>
</evidence>
<keyword evidence="6" id="KW-0645">Protease</keyword>
<dbReference type="Pfam" id="PF17900">
    <property type="entry name" value="Peptidase_M1_N"/>
    <property type="match status" value="1"/>
</dbReference>
<dbReference type="InterPro" id="IPR027268">
    <property type="entry name" value="Peptidase_M4/M1_CTD_sf"/>
</dbReference>
<dbReference type="InterPro" id="IPR001930">
    <property type="entry name" value="Peptidase_M1"/>
</dbReference>
<evidence type="ECO:0000256" key="6">
    <source>
        <dbReference type="ARBA" id="ARBA00022670"/>
    </source>
</evidence>
<dbReference type="GO" id="GO:0016285">
    <property type="term" value="F:alanyl aminopeptidase activity"/>
    <property type="evidence" value="ECO:0007669"/>
    <property type="project" value="UniProtKB-EC"/>
</dbReference>
<dbReference type="Gene3D" id="1.10.390.10">
    <property type="entry name" value="Neutral Protease Domain 2"/>
    <property type="match status" value="1"/>
</dbReference>
<dbReference type="STRING" id="1297750.SAMN05444405_10918"/>
<organism evidence="14 15">
    <name type="scientific">Bacteroides luti</name>
    <dbReference type="NCBI Taxonomy" id="1297750"/>
    <lineage>
        <taxon>Bacteria</taxon>
        <taxon>Pseudomonadati</taxon>
        <taxon>Bacteroidota</taxon>
        <taxon>Bacteroidia</taxon>
        <taxon>Bacteroidales</taxon>
        <taxon>Bacteroidaceae</taxon>
        <taxon>Bacteroides</taxon>
    </lineage>
</organism>
<dbReference type="PANTHER" id="PTHR11533:SF299">
    <property type="entry name" value="AMINOPEPTIDASE"/>
    <property type="match status" value="1"/>
</dbReference>
<dbReference type="GO" id="GO:0008270">
    <property type="term" value="F:zinc ion binding"/>
    <property type="evidence" value="ECO:0007669"/>
    <property type="project" value="InterPro"/>
</dbReference>
<dbReference type="GO" id="GO:0042277">
    <property type="term" value="F:peptide binding"/>
    <property type="evidence" value="ECO:0007669"/>
    <property type="project" value="TreeGrafter"/>
</dbReference>
<sequence>MSSFKLYLSLLLSAFGSSILYAGSRPVKVETGISVELALQRKAELKEIHYSLEFNIPSNKKENVTGKEVISFNRQGISDLLIDFKAESSQIKNVLANGKKVAYKFEKEHIIILSSNLKKGKNQIQISFIAGNQSLNRSDDYLYTLLVPERARTAFPCFDQPDLKARFTLKLEVPALWSAVSNTYAVNEKTIKERKTILYNETELLPTYLFSFVAGKFKKHSCTRDGRSINAFYRETDPKKIAQLDTILSQVFSSIRWMEKYTGVPYPFSKYDIIILPGFQYGGMEHAGATLYNDKRMFLSEHPTPDEELGRTELIAHETAHMWFGDLVTMKWFNDVWTKEVFANYLAAKIVEQQFPDVNHKLNFLKSYQIYALAEDRTDGTHAIQQQLDNLQNAGLMYGNIIYDKAPVMMRKMEQQMGAETFQRGIQKYLKKYAFDNPTWDDLIDILDRESPQANLKQFSEVWVKQKGLPEISATVSNNTLIITQYDPFKRNLYWKQQFSMGLVYGNSIKTVEVNLQSHSVSIPLKTLPDYIIPNYDGMGYGKFVVDSASTSYQLQNWMNMTDDVTRQAVLMNVYENFLSHRVSADSCCSSLLQGLKKEKNALIASSICGYLSSVCMEMKGESRSLAEKQMLEIGQNHAITSCRQQLLRSVINLATDSTVVEALYNLWNEKSNKLLNENDYMTFAYQLAINRPQQYKEILALQRSRITDPDRLREFDYISRGCIPDKEEQENLFRSLLQKENRRVEPWALKLLALLNHPMREPFSNAYITPGLEVLQEIQRTGDIFFPKNWAVALLSGHRSRDARNQVNAFFTNHPDYPLFLKNKILQAAFVLFNSGNND</sequence>
<feature type="chain" id="PRO_5013313639" description="Aminopeptidase N" evidence="11">
    <location>
        <begin position="23"/>
        <end position="840"/>
    </location>
</feature>
<reference evidence="14 15" key="1">
    <citation type="submission" date="2016-11" db="EMBL/GenBank/DDBJ databases">
        <authorList>
            <person name="Jaros S."/>
            <person name="Januszkiewicz K."/>
            <person name="Wedrychowicz H."/>
        </authorList>
    </citation>
    <scope>NUCLEOTIDE SEQUENCE [LARGE SCALE GENOMIC DNA]</scope>
    <source>
        <strain evidence="14 15">DSM 26991</strain>
    </source>
</reference>
<gene>
    <name evidence="14" type="ORF">SAMN05444405_10918</name>
</gene>
<dbReference type="InterPro" id="IPR050344">
    <property type="entry name" value="Peptidase_M1_aminopeptidases"/>
</dbReference>
<dbReference type="InterPro" id="IPR045357">
    <property type="entry name" value="Aminopeptidase_N-like_N"/>
</dbReference>
<evidence type="ECO:0000256" key="2">
    <source>
        <dbReference type="ARBA" id="ARBA00001947"/>
    </source>
</evidence>
<dbReference type="GO" id="GO:0016020">
    <property type="term" value="C:membrane"/>
    <property type="evidence" value="ECO:0007669"/>
    <property type="project" value="TreeGrafter"/>
</dbReference>
<dbReference type="GO" id="GO:0005615">
    <property type="term" value="C:extracellular space"/>
    <property type="evidence" value="ECO:0007669"/>
    <property type="project" value="TreeGrafter"/>
</dbReference>
<evidence type="ECO:0000256" key="9">
    <source>
        <dbReference type="ARBA" id="ARBA00022833"/>
    </source>
</evidence>
<protein>
    <recommendedName>
        <fullName evidence="5">Aminopeptidase N</fullName>
        <ecNumber evidence="4">3.4.11.2</ecNumber>
    </recommendedName>
</protein>
<dbReference type="GO" id="GO:0006508">
    <property type="term" value="P:proteolysis"/>
    <property type="evidence" value="ECO:0007669"/>
    <property type="project" value="UniProtKB-KW"/>
</dbReference>
<proteinExistence type="inferred from homology"/>
<dbReference type="EMBL" id="FQTV01000009">
    <property type="protein sequence ID" value="SHF46826.1"/>
    <property type="molecule type" value="Genomic_DNA"/>
</dbReference>
<dbReference type="SUPFAM" id="SSF63737">
    <property type="entry name" value="Leukotriene A4 hydrolase N-terminal domain"/>
    <property type="match status" value="1"/>
</dbReference>
<name>A0A1M5BWN3_9BACE</name>
<keyword evidence="9" id="KW-0862">Zinc</keyword>
<evidence type="ECO:0000256" key="4">
    <source>
        <dbReference type="ARBA" id="ARBA00012564"/>
    </source>
</evidence>
<keyword evidence="11" id="KW-0732">Signal</keyword>
<evidence type="ECO:0000259" key="13">
    <source>
        <dbReference type="Pfam" id="PF17900"/>
    </source>
</evidence>
<dbReference type="PRINTS" id="PR00756">
    <property type="entry name" value="ALADIPTASE"/>
</dbReference>
<keyword evidence="15" id="KW-1185">Reference proteome</keyword>
<evidence type="ECO:0000256" key="7">
    <source>
        <dbReference type="ARBA" id="ARBA00022723"/>
    </source>
</evidence>
<dbReference type="Proteomes" id="UP000184509">
    <property type="component" value="Unassembled WGS sequence"/>
</dbReference>
<accession>A0A1M5BWN3</accession>
<dbReference type="InterPro" id="IPR014782">
    <property type="entry name" value="Peptidase_M1_dom"/>
</dbReference>
<dbReference type="PANTHER" id="PTHR11533">
    <property type="entry name" value="PROTEASE M1 ZINC METALLOPROTEASE"/>
    <property type="match status" value="1"/>
</dbReference>
<dbReference type="Pfam" id="PF01433">
    <property type="entry name" value="Peptidase_M1"/>
    <property type="match status" value="1"/>
</dbReference>
<evidence type="ECO:0000256" key="1">
    <source>
        <dbReference type="ARBA" id="ARBA00000098"/>
    </source>
</evidence>
<keyword evidence="7" id="KW-0479">Metal-binding</keyword>
<feature type="signal peptide" evidence="11">
    <location>
        <begin position="1"/>
        <end position="22"/>
    </location>
</feature>
<evidence type="ECO:0000256" key="3">
    <source>
        <dbReference type="ARBA" id="ARBA00010136"/>
    </source>
</evidence>
<dbReference type="Gene3D" id="2.60.40.1730">
    <property type="entry name" value="tricorn interacting facor f3 domain"/>
    <property type="match status" value="1"/>
</dbReference>
<dbReference type="GO" id="GO:0005737">
    <property type="term" value="C:cytoplasm"/>
    <property type="evidence" value="ECO:0007669"/>
    <property type="project" value="TreeGrafter"/>
</dbReference>
<keyword evidence="8" id="KW-0378">Hydrolase</keyword>
<dbReference type="CDD" id="cd09602">
    <property type="entry name" value="M1_APN"/>
    <property type="match status" value="1"/>
</dbReference>
<evidence type="ECO:0000259" key="12">
    <source>
        <dbReference type="Pfam" id="PF01433"/>
    </source>
</evidence>
<evidence type="ECO:0000256" key="10">
    <source>
        <dbReference type="ARBA" id="ARBA00023049"/>
    </source>
</evidence>
<comment type="similarity">
    <text evidence="3">Belongs to the peptidase M1 family.</text>
</comment>
<dbReference type="InterPro" id="IPR042097">
    <property type="entry name" value="Aminopeptidase_N-like_N_sf"/>
</dbReference>
<evidence type="ECO:0000313" key="14">
    <source>
        <dbReference type="EMBL" id="SHF46826.1"/>
    </source>
</evidence>
<comment type="cofactor">
    <cofactor evidence="2">
        <name>Zn(2+)</name>
        <dbReference type="ChEBI" id="CHEBI:29105"/>
    </cofactor>
</comment>
<dbReference type="OrthoDB" id="100605at2"/>
<evidence type="ECO:0000256" key="11">
    <source>
        <dbReference type="SAM" id="SignalP"/>
    </source>
</evidence>